<reference evidence="1" key="1">
    <citation type="submission" date="2022-09" db="EMBL/GenBank/DDBJ databases">
        <title>Fusarium specimens isolated from Avocado Roots.</title>
        <authorList>
            <person name="Stajich J."/>
            <person name="Roper C."/>
            <person name="Heimlech-Rivalta G."/>
        </authorList>
    </citation>
    <scope>NUCLEOTIDE SEQUENCE</scope>
    <source>
        <strain evidence="1">CF00136</strain>
    </source>
</reference>
<evidence type="ECO:0000313" key="2">
    <source>
        <dbReference type="Proteomes" id="UP001152049"/>
    </source>
</evidence>
<dbReference type="SUPFAM" id="SSF53335">
    <property type="entry name" value="S-adenosyl-L-methionine-dependent methyltransferases"/>
    <property type="match status" value="1"/>
</dbReference>
<sequence length="170" mass="19652">MRYLIGAIPDWGELFKEAFRCCKPGGFIESAEVNPIFNSDDETINEATAIQKWNHLWNEGGKAFDRSFTEVENDVELLQAAGFVDIQVKDFKVPVGGWAQDPKLRQVGRFVHATIANDLEGYTLLLAQQTLRWPQDEYQLFLTEMREAMKDKNIHGYLRNRFITARKPER</sequence>
<keyword evidence="2" id="KW-1185">Reference proteome</keyword>
<name>A0A9W8RUB0_9HYPO</name>
<proteinExistence type="predicted"/>
<dbReference type="AlphaFoldDB" id="A0A9W8RUB0"/>
<dbReference type="InterPro" id="IPR029063">
    <property type="entry name" value="SAM-dependent_MTases_sf"/>
</dbReference>
<dbReference type="EMBL" id="JAOQAZ010000025">
    <property type="protein sequence ID" value="KAJ4252794.1"/>
    <property type="molecule type" value="Genomic_DNA"/>
</dbReference>
<evidence type="ECO:0008006" key="3">
    <source>
        <dbReference type="Google" id="ProtNLM"/>
    </source>
</evidence>
<gene>
    <name evidence="1" type="ORF">NW762_010700</name>
</gene>
<comment type="caution">
    <text evidence="1">The sequence shown here is derived from an EMBL/GenBank/DDBJ whole genome shotgun (WGS) entry which is preliminary data.</text>
</comment>
<organism evidence="1 2">
    <name type="scientific">Fusarium torreyae</name>
    <dbReference type="NCBI Taxonomy" id="1237075"/>
    <lineage>
        <taxon>Eukaryota</taxon>
        <taxon>Fungi</taxon>
        <taxon>Dikarya</taxon>
        <taxon>Ascomycota</taxon>
        <taxon>Pezizomycotina</taxon>
        <taxon>Sordariomycetes</taxon>
        <taxon>Hypocreomycetidae</taxon>
        <taxon>Hypocreales</taxon>
        <taxon>Nectriaceae</taxon>
        <taxon>Fusarium</taxon>
    </lineage>
</organism>
<evidence type="ECO:0000313" key="1">
    <source>
        <dbReference type="EMBL" id="KAJ4252794.1"/>
    </source>
</evidence>
<dbReference type="Gene3D" id="3.40.50.150">
    <property type="entry name" value="Vaccinia Virus protein VP39"/>
    <property type="match status" value="1"/>
</dbReference>
<dbReference type="OrthoDB" id="2013972at2759"/>
<dbReference type="Proteomes" id="UP001152049">
    <property type="component" value="Unassembled WGS sequence"/>
</dbReference>
<accession>A0A9W8RUB0</accession>
<protein>
    <recommendedName>
        <fullName evidence="3">Methyltransferase</fullName>
    </recommendedName>
</protein>